<reference evidence="6 7" key="1">
    <citation type="submission" date="2018-08" db="EMBL/GenBank/DDBJ databases">
        <title>Genome sequencing of rice bacterial endophytes.</title>
        <authorList>
            <person name="Venturi V."/>
        </authorList>
    </citation>
    <scope>NUCLEOTIDE SEQUENCE [LARGE SCALE GENOMIC DNA]</scope>
    <source>
        <strain evidence="6 7">E1205</strain>
    </source>
</reference>
<dbReference type="InterPro" id="IPR020935">
    <property type="entry name" value="PdiEstase_YfcE_CS"/>
</dbReference>
<dbReference type="InterPro" id="IPR000979">
    <property type="entry name" value="Phosphodiesterase_MJ0936/Vps29"/>
</dbReference>
<dbReference type="NCBIfam" id="TIGR00040">
    <property type="entry name" value="yfcE"/>
    <property type="match status" value="1"/>
</dbReference>
<evidence type="ECO:0000256" key="2">
    <source>
        <dbReference type="ARBA" id="ARBA00022723"/>
    </source>
</evidence>
<evidence type="ECO:0000259" key="5">
    <source>
        <dbReference type="Pfam" id="PF12850"/>
    </source>
</evidence>
<evidence type="ECO:0000256" key="4">
    <source>
        <dbReference type="RuleBase" id="RU362039"/>
    </source>
</evidence>
<evidence type="ECO:0000313" key="6">
    <source>
        <dbReference type="EMBL" id="RIA21319.1"/>
    </source>
</evidence>
<comment type="caution">
    <text evidence="6">The sequence shown here is derived from an EMBL/GenBank/DDBJ whole genome shotgun (WGS) entry which is preliminary data.</text>
</comment>
<dbReference type="GO" id="GO:0016787">
    <property type="term" value="F:hydrolase activity"/>
    <property type="evidence" value="ECO:0007669"/>
    <property type="project" value="UniProtKB-UniRule"/>
</dbReference>
<keyword evidence="3" id="KW-0378">Hydrolase</keyword>
<dbReference type="EMBL" id="QXDA01000005">
    <property type="protein sequence ID" value="RIA21319.1"/>
    <property type="molecule type" value="Genomic_DNA"/>
</dbReference>
<proteinExistence type="inferred from homology"/>
<dbReference type="InterPro" id="IPR024654">
    <property type="entry name" value="Calcineurin-like_PHP_lpxH"/>
</dbReference>
<gene>
    <name evidence="6" type="ORF">DFO61_3742</name>
</gene>
<evidence type="ECO:0000313" key="7">
    <source>
        <dbReference type="Proteomes" id="UP000265836"/>
    </source>
</evidence>
<name>A0A397MC90_ECTOL</name>
<sequence length="181" mass="19861">MAWVNTYRALLYRLYLHGADVMRANDYQPMRIGLIADTHNLLRPEALAALQGVDHLIHAGDIGGPHILAELQRIAPLSVVRGNNDQDTWADAIPERLTLTFGGVTLHVLHDLKQLDIDPAELGIDVVIAGHSHKPLHEERNGVLYLNPGSAGPRRFKLPIGVGLLHIGDGRARAELITLQV</sequence>
<evidence type="ECO:0000256" key="3">
    <source>
        <dbReference type="ARBA" id="ARBA00022801"/>
    </source>
</evidence>
<evidence type="ECO:0000256" key="1">
    <source>
        <dbReference type="ARBA" id="ARBA00008950"/>
    </source>
</evidence>
<dbReference type="Pfam" id="PF12850">
    <property type="entry name" value="Metallophos_2"/>
    <property type="match status" value="1"/>
</dbReference>
<protein>
    <recommendedName>
        <fullName evidence="4">Phosphoesterase</fullName>
        <ecNumber evidence="4">3.1.4.-</ecNumber>
    </recommendedName>
</protein>
<feature type="domain" description="Calcineurin-like phosphoesterase" evidence="5">
    <location>
        <begin position="30"/>
        <end position="169"/>
    </location>
</feature>
<dbReference type="Proteomes" id="UP000265836">
    <property type="component" value="Unassembled WGS sequence"/>
</dbReference>
<dbReference type="InterPro" id="IPR029052">
    <property type="entry name" value="Metallo-depent_PP-like"/>
</dbReference>
<dbReference type="PROSITE" id="PS01269">
    <property type="entry name" value="UPF0025"/>
    <property type="match status" value="1"/>
</dbReference>
<dbReference type="PANTHER" id="PTHR11124">
    <property type="entry name" value="VACUOLAR SORTING PROTEIN VPS29"/>
    <property type="match status" value="1"/>
</dbReference>
<dbReference type="Gene3D" id="3.60.21.10">
    <property type="match status" value="1"/>
</dbReference>
<comment type="similarity">
    <text evidence="1 4">Belongs to the metallophosphoesterase superfamily. YfcE family.</text>
</comment>
<comment type="cofactor">
    <cofactor evidence="4">
        <name>a divalent metal cation</name>
        <dbReference type="ChEBI" id="CHEBI:60240"/>
    </cofactor>
</comment>
<dbReference type="AlphaFoldDB" id="A0A397MC90"/>
<dbReference type="GO" id="GO:0046872">
    <property type="term" value="F:metal ion binding"/>
    <property type="evidence" value="ECO:0007669"/>
    <property type="project" value="UniProtKB-KW"/>
</dbReference>
<accession>A0A397MC90</accession>
<organism evidence="6 7">
    <name type="scientific">Ectopseudomonas oleovorans</name>
    <name type="common">Pseudomonas oleovorans</name>
    <dbReference type="NCBI Taxonomy" id="301"/>
    <lineage>
        <taxon>Bacteria</taxon>
        <taxon>Pseudomonadati</taxon>
        <taxon>Pseudomonadota</taxon>
        <taxon>Gammaproteobacteria</taxon>
        <taxon>Pseudomonadales</taxon>
        <taxon>Pseudomonadaceae</taxon>
        <taxon>Ectopseudomonas</taxon>
    </lineage>
</organism>
<dbReference type="EC" id="3.1.4.-" evidence="4"/>
<dbReference type="SUPFAM" id="SSF56300">
    <property type="entry name" value="Metallo-dependent phosphatases"/>
    <property type="match status" value="1"/>
</dbReference>
<keyword evidence="2 4" id="KW-0479">Metal-binding</keyword>